<feature type="domain" description="C5orf34-like N-terminal" evidence="2">
    <location>
        <begin position="22"/>
        <end position="84"/>
    </location>
</feature>
<proteinExistence type="predicted"/>
<keyword evidence="4" id="KW-1185">Reference proteome</keyword>
<evidence type="ECO:0000259" key="1">
    <source>
        <dbReference type="Pfam" id="PF15016"/>
    </source>
</evidence>
<evidence type="ECO:0000313" key="3">
    <source>
        <dbReference type="EMBL" id="WZN62518.1"/>
    </source>
</evidence>
<sequence length="492" mass="55870">MIMAQGPQRRREGDPMLRRAMLSKDGRVKASFEDGTWIVVEPTGSSYTYYDSASKRGLPKQNCISAFARNTHHRKLALALDFRNAHVPRTFWCRALQRHYEETGRPGWSTQILIERAAWVVPASGLGEGNEDDSVTLKSKDGRRSASLRSRKRRFSVCYPVLYETARSDDGPVYSYNLQHQHFSSEECPGEWRELLDAIARQSSAEAGAEDEILVTSLPKAESGESAEWIETSGSPFWETHAEVLYPRDAAIVLEWTLHCSFRFLYDREEAEILTHFDGGVLVSRNEGREFEHVSPNAAGGRTHRPASGHFKSRRQIVTLDKISEEATSIFSFYEKVVDYASSFLQHSTRAKRQDGHGELGRGSRANPAVSNEIFLERTDDDVGRMVAFEDRRVWIKFVDRAFLEMTHDHAFCKVFLPSGEVRAVRSHNPIGVEDYVAIAREFAAWAFQTPNERDKQIQIRSSIEAQIEASRRMAKMIDWHLGSRDPALLAA</sequence>
<organism evidence="3 4">
    <name type="scientific">Chloropicon roscoffensis</name>
    <dbReference type="NCBI Taxonomy" id="1461544"/>
    <lineage>
        <taxon>Eukaryota</taxon>
        <taxon>Viridiplantae</taxon>
        <taxon>Chlorophyta</taxon>
        <taxon>Chloropicophyceae</taxon>
        <taxon>Chloropicales</taxon>
        <taxon>Chloropicaceae</taxon>
        <taxon>Chloropicon</taxon>
    </lineage>
</organism>
<dbReference type="AlphaFoldDB" id="A0AAX4P9C6"/>
<dbReference type="Pfam" id="PF15016">
    <property type="entry name" value="C5orf34_C"/>
    <property type="match status" value="1"/>
</dbReference>
<dbReference type="EMBL" id="CP151506">
    <property type="protein sequence ID" value="WZN62518.1"/>
    <property type="molecule type" value="Genomic_DNA"/>
</dbReference>
<protein>
    <submittedName>
        <fullName evidence="3">DUF4524 domain-containing protein</fullName>
    </submittedName>
</protein>
<evidence type="ECO:0000259" key="2">
    <source>
        <dbReference type="Pfam" id="PF15025"/>
    </source>
</evidence>
<dbReference type="Pfam" id="PF15025">
    <property type="entry name" value="C5orf34-like_N"/>
    <property type="match status" value="1"/>
</dbReference>
<gene>
    <name evidence="3" type="ORF">HKI87_06g40550</name>
</gene>
<reference evidence="3 4" key="1">
    <citation type="submission" date="2024-03" db="EMBL/GenBank/DDBJ databases">
        <title>Complete genome sequence of the green alga Chloropicon roscoffensis RCC1871.</title>
        <authorList>
            <person name="Lemieux C."/>
            <person name="Pombert J.-F."/>
            <person name="Otis C."/>
            <person name="Turmel M."/>
        </authorList>
    </citation>
    <scope>NUCLEOTIDE SEQUENCE [LARGE SCALE GENOMIC DNA]</scope>
    <source>
        <strain evidence="3 4">RCC1871</strain>
    </source>
</reference>
<feature type="domain" description="C5orf34-like C-terminal" evidence="1">
    <location>
        <begin position="371"/>
        <end position="446"/>
    </location>
</feature>
<dbReference type="InterPro" id="IPR027865">
    <property type="entry name" value="C5orf34-like_C"/>
</dbReference>
<dbReference type="PANTHER" id="PTHR34531:SF1">
    <property type="entry name" value="CHROMOSOME 5 OPEN READING FRAME 34"/>
    <property type="match status" value="1"/>
</dbReference>
<dbReference type="InterPro" id="IPR053901">
    <property type="entry name" value="C5orf34-like"/>
</dbReference>
<evidence type="ECO:0000313" key="4">
    <source>
        <dbReference type="Proteomes" id="UP001472866"/>
    </source>
</evidence>
<accession>A0AAX4P9C6</accession>
<name>A0AAX4P9C6_9CHLO</name>
<dbReference type="PANTHER" id="PTHR34531">
    <property type="entry name" value="ZGC:153352"/>
    <property type="match status" value="1"/>
</dbReference>
<dbReference type="Proteomes" id="UP001472866">
    <property type="component" value="Chromosome 06"/>
</dbReference>
<dbReference type="InterPro" id="IPR027830">
    <property type="entry name" value="C5orf34-like_N"/>
</dbReference>